<dbReference type="AlphaFoldDB" id="A0A0J8GES9"/>
<evidence type="ECO:0000256" key="1">
    <source>
        <dbReference type="SAM" id="Phobius"/>
    </source>
</evidence>
<evidence type="ECO:0000313" key="2">
    <source>
        <dbReference type="EMBL" id="KMT61192.1"/>
    </source>
</evidence>
<sequence>MKKVWMIISIILIVIVAIIGGKIFMDKSNKITIDQQENIAKRIVRSYANVSSITFLKYYENEKTGTVGINFELNGSKELETGIIANDVSEFNSSEGIVGLSPVSKFEKLGILNNKKDTPVSLENVKITYLGE</sequence>
<keyword evidence="3" id="KW-1185">Reference proteome</keyword>
<evidence type="ECO:0000313" key="3">
    <source>
        <dbReference type="Proteomes" id="UP000052258"/>
    </source>
</evidence>
<name>A0A0J8GES9_9LIST</name>
<comment type="caution">
    <text evidence="2">The sequence shown here is derived from an EMBL/GenBank/DDBJ whole genome shotgun (WGS) entry which is preliminary data.</text>
</comment>
<dbReference type="PATRIC" id="fig|1430899.3.peg.261"/>
<keyword evidence="1" id="KW-0472">Membrane</keyword>
<evidence type="ECO:0008006" key="4">
    <source>
        <dbReference type="Google" id="ProtNLM"/>
    </source>
</evidence>
<feature type="transmembrane region" description="Helical" evidence="1">
    <location>
        <begin position="6"/>
        <end position="25"/>
    </location>
</feature>
<protein>
    <recommendedName>
        <fullName evidence="4">DUF1433 domain-containing protein</fullName>
    </recommendedName>
</protein>
<accession>A0A0J8GES9</accession>
<proteinExistence type="predicted"/>
<organism evidence="2 3">
    <name type="scientific">Listeria fleischmannii 1991</name>
    <dbReference type="NCBI Taxonomy" id="1430899"/>
    <lineage>
        <taxon>Bacteria</taxon>
        <taxon>Bacillati</taxon>
        <taxon>Bacillota</taxon>
        <taxon>Bacilli</taxon>
        <taxon>Bacillales</taxon>
        <taxon>Listeriaceae</taxon>
        <taxon>Listeria</taxon>
    </lineage>
</organism>
<dbReference type="RefSeq" id="WP_007472731.1">
    <property type="nucleotide sequence ID" value="NZ_KQ130610.1"/>
</dbReference>
<dbReference type="EMBL" id="AZHO01000004">
    <property type="protein sequence ID" value="KMT61192.1"/>
    <property type="molecule type" value="Genomic_DNA"/>
</dbReference>
<keyword evidence="1" id="KW-0812">Transmembrane</keyword>
<gene>
    <name evidence="2" type="ORF">X560_0259</name>
</gene>
<reference evidence="2 3" key="1">
    <citation type="journal article" date="2015" name="Genome Biol. Evol.">
        <title>Comparative Genomics of Listeria Sensu Lato: Genus-Wide Differences in Evolutionary Dynamics and the Progressive Gain of Complex, Potentially Pathogenicity-Related Traits through Lateral Gene Transfer.</title>
        <authorList>
            <person name="Chiara M."/>
            <person name="Caruso M."/>
            <person name="D'Erchia A.M."/>
            <person name="Manzari C."/>
            <person name="Fraccalvieri R."/>
            <person name="Goffredo E."/>
            <person name="Latorre L."/>
            <person name="Miccolupo A."/>
            <person name="Padalino I."/>
            <person name="Santagada G."/>
            <person name="Chiocco D."/>
            <person name="Pesole G."/>
            <person name="Horner D.S."/>
            <person name="Parisi A."/>
        </authorList>
    </citation>
    <scope>NUCLEOTIDE SEQUENCE [LARGE SCALE GENOMIC DNA]</scope>
    <source>
        <strain evidence="2 3">1991</strain>
    </source>
</reference>
<dbReference type="OrthoDB" id="2226109at2"/>
<dbReference type="Proteomes" id="UP000052258">
    <property type="component" value="Unassembled WGS sequence"/>
</dbReference>
<keyword evidence="1" id="KW-1133">Transmembrane helix</keyword>